<name>A0A2I1N902_9BACT</name>
<dbReference type="GO" id="GO:0002098">
    <property type="term" value="P:tRNA wobble uridine modification"/>
    <property type="evidence" value="ECO:0007669"/>
    <property type="project" value="TreeGrafter"/>
</dbReference>
<comment type="subcellular location">
    <subcellularLocation>
        <location evidence="6">Cytoplasm</location>
    </subcellularLocation>
</comment>
<evidence type="ECO:0000256" key="5">
    <source>
        <dbReference type="ARBA" id="ARBA00023134"/>
    </source>
</evidence>
<feature type="binding site" evidence="6">
    <location>
        <begin position="243"/>
        <end position="249"/>
    </location>
    <ligand>
        <name>GTP</name>
        <dbReference type="ChEBI" id="CHEBI:37565"/>
    </ligand>
</feature>
<evidence type="ECO:0000259" key="8">
    <source>
        <dbReference type="PROSITE" id="PS51709"/>
    </source>
</evidence>
<evidence type="ECO:0000256" key="2">
    <source>
        <dbReference type="ARBA" id="ARBA00022694"/>
    </source>
</evidence>
<feature type="binding site" evidence="6">
    <location>
        <position position="118"/>
    </location>
    <ligand>
        <name>(6S)-5-formyl-5,6,7,8-tetrahydrofolate</name>
        <dbReference type="ChEBI" id="CHEBI:57457"/>
    </ligand>
</feature>
<dbReference type="Gene3D" id="3.40.50.300">
    <property type="entry name" value="P-loop containing nucleotide triphosphate hydrolases"/>
    <property type="match status" value="1"/>
</dbReference>
<dbReference type="GO" id="GO:0030488">
    <property type="term" value="P:tRNA methylation"/>
    <property type="evidence" value="ECO:0007669"/>
    <property type="project" value="TreeGrafter"/>
</dbReference>
<dbReference type="GO" id="GO:0046872">
    <property type="term" value="F:metal ion binding"/>
    <property type="evidence" value="ECO:0007669"/>
    <property type="project" value="UniProtKB-KW"/>
</dbReference>
<dbReference type="InterPro" id="IPR025867">
    <property type="entry name" value="MnmE_helical"/>
</dbReference>
<keyword evidence="5 6" id="KW-0342">GTP-binding</keyword>
<comment type="caution">
    <text evidence="6">Lacks conserved residue(s) required for the propagation of feature annotation.</text>
</comment>
<dbReference type="Proteomes" id="UP000234639">
    <property type="component" value="Unassembled WGS sequence"/>
</dbReference>
<dbReference type="CDD" id="cd04164">
    <property type="entry name" value="trmE"/>
    <property type="match status" value="1"/>
</dbReference>
<keyword evidence="6" id="KW-0460">Magnesium</keyword>
<dbReference type="EMBL" id="PKHU01000006">
    <property type="protein sequence ID" value="PKZ28863.1"/>
    <property type="molecule type" value="Genomic_DNA"/>
</dbReference>
<gene>
    <name evidence="6" type="primary">mnmE</name>
    <name evidence="6" type="synonym">trmE</name>
    <name evidence="9" type="ORF">CYJ41_07100</name>
</gene>
<evidence type="ECO:0000256" key="6">
    <source>
        <dbReference type="HAMAP-Rule" id="MF_00379"/>
    </source>
</evidence>
<dbReference type="GO" id="GO:0003924">
    <property type="term" value="F:GTPase activity"/>
    <property type="evidence" value="ECO:0007669"/>
    <property type="project" value="UniProtKB-UniRule"/>
</dbReference>
<comment type="cofactor">
    <cofactor evidence="6">
        <name>K(+)</name>
        <dbReference type="ChEBI" id="CHEBI:29103"/>
    </cofactor>
    <text evidence="6">Binds 1 potassium ion per subunit.</text>
</comment>
<dbReference type="PANTHER" id="PTHR42714:SF2">
    <property type="entry name" value="TRNA MODIFICATION GTPASE GTPBP3, MITOCHONDRIAL"/>
    <property type="match status" value="1"/>
</dbReference>
<evidence type="ECO:0000256" key="4">
    <source>
        <dbReference type="ARBA" id="ARBA00022958"/>
    </source>
</evidence>
<dbReference type="PRINTS" id="PR00326">
    <property type="entry name" value="GTP1OBG"/>
</dbReference>
<dbReference type="Gene3D" id="3.30.1360.120">
    <property type="entry name" value="Probable tRNA modification gtpase trme, domain 1"/>
    <property type="match status" value="1"/>
</dbReference>
<dbReference type="InterPro" id="IPR006073">
    <property type="entry name" value="GTP-bd"/>
</dbReference>
<dbReference type="Gene3D" id="1.20.120.430">
    <property type="entry name" value="tRNA modification GTPase MnmE domain 2"/>
    <property type="match status" value="1"/>
</dbReference>
<dbReference type="InterPro" id="IPR031168">
    <property type="entry name" value="G_TrmE"/>
</dbReference>
<dbReference type="InterPro" id="IPR005225">
    <property type="entry name" value="Small_GTP-bd"/>
</dbReference>
<feature type="binding site" evidence="6">
    <location>
        <position position="444"/>
    </location>
    <ligand>
        <name>(6S)-5-formyl-5,6,7,8-tetrahydrofolate</name>
        <dbReference type="ChEBI" id="CHEBI:57457"/>
    </ligand>
</feature>
<keyword evidence="6" id="KW-0378">Hydrolase</keyword>
<dbReference type="HAMAP" id="MF_00379">
    <property type="entry name" value="GTPase_MnmE"/>
    <property type="match status" value="1"/>
</dbReference>
<dbReference type="RefSeq" id="WP_101637555.1">
    <property type="nucleotide sequence ID" value="NZ_PKHU01000006.1"/>
</dbReference>
<feature type="domain" description="TrmE-type G" evidence="8">
    <location>
        <begin position="214"/>
        <end position="369"/>
    </location>
</feature>
<sequence>MNDTIVAISTANGVGAVSIIRVSGKEALDISLKLLKTNKLTPRYATLLKIYSLDNELIDRGIIIYFKSPKSFTGEDIVEFQTHGGFLISNLIIDELLKAGARLAKPGEFSKRAFLNDKMDLAKASSIQSLITARSKDALKILTYQMQGSLSKFVESLRGELVKTLAYTEVCIDYAEEDLPTDILEKINNLLGKNYKKLDEIVTISKQRKGLIEGFKVAIIGKPNVGKSSILNALLSYDRAIISNEAGTTRDSIEESLMLGSHLVRIIDTAGIREGVSSIEKIGIKTAIKKANEADIVLAVFDSSAKFDEEDKVILEICMGLEKNDKKIFYILNKSDLIQKFDKKLNKPLQISAKEGIGLVTDELKNYLDTKNYDGIMLTATYQINAVNSAKEAILRAKNLLNENELELFAYEINSAISEISSITRPFERTEILDEMFSSFCLGK</sequence>
<keyword evidence="3 6" id="KW-0547">Nucleotide-binding</keyword>
<dbReference type="NCBIfam" id="TIGR00450">
    <property type="entry name" value="mnmE_trmE_thdF"/>
    <property type="match status" value="1"/>
</dbReference>
<dbReference type="InterPro" id="IPR027417">
    <property type="entry name" value="P-loop_NTPase"/>
</dbReference>
<dbReference type="Pfam" id="PF10396">
    <property type="entry name" value="TrmE_N"/>
    <property type="match status" value="1"/>
</dbReference>
<dbReference type="CDD" id="cd14858">
    <property type="entry name" value="TrmE_N"/>
    <property type="match status" value="1"/>
</dbReference>
<dbReference type="GO" id="GO:0005829">
    <property type="term" value="C:cytosol"/>
    <property type="evidence" value="ECO:0007669"/>
    <property type="project" value="TreeGrafter"/>
</dbReference>
<accession>A0A2I1N902</accession>
<dbReference type="AlphaFoldDB" id="A0A2I1N902"/>
<dbReference type="InterPro" id="IPR004520">
    <property type="entry name" value="GTPase_MnmE"/>
</dbReference>
<dbReference type="Pfam" id="PF01926">
    <property type="entry name" value="MMR_HSR1"/>
    <property type="match status" value="1"/>
</dbReference>
<evidence type="ECO:0000256" key="3">
    <source>
        <dbReference type="ARBA" id="ARBA00022741"/>
    </source>
</evidence>
<protein>
    <recommendedName>
        <fullName evidence="6">tRNA modification GTPase MnmE</fullName>
        <ecNumber evidence="6">3.6.-.-</ecNumber>
    </recommendedName>
</protein>
<feature type="binding site" evidence="6">
    <location>
        <begin position="268"/>
        <end position="271"/>
    </location>
    <ligand>
        <name>GTP</name>
        <dbReference type="ChEBI" id="CHEBI:37565"/>
    </ligand>
</feature>
<keyword evidence="6" id="KW-0963">Cytoplasm</keyword>
<keyword evidence="4 6" id="KW-0630">Potassium</keyword>
<feature type="binding site" evidence="6">
    <location>
        <position position="228"/>
    </location>
    <ligand>
        <name>Mg(2+)</name>
        <dbReference type="ChEBI" id="CHEBI:18420"/>
    </ligand>
</feature>
<evidence type="ECO:0000256" key="7">
    <source>
        <dbReference type="RuleBase" id="RU003313"/>
    </source>
</evidence>
<dbReference type="PANTHER" id="PTHR42714">
    <property type="entry name" value="TRNA MODIFICATION GTPASE GTPBP3"/>
    <property type="match status" value="1"/>
</dbReference>
<comment type="function">
    <text evidence="6">Exhibits a very high intrinsic GTPase hydrolysis rate. Involved in the addition of a carboxymethylaminomethyl (cmnm) group at the wobble position (U34) of certain tRNAs, forming tRNA-cmnm(5)s(2)U34.</text>
</comment>
<keyword evidence="6" id="KW-0479">Metal-binding</keyword>
<evidence type="ECO:0000256" key="1">
    <source>
        <dbReference type="ARBA" id="ARBA00011043"/>
    </source>
</evidence>
<organism evidence="9 10">
    <name type="scientific">Campylobacter ureolyticus</name>
    <dbReference type="NCBI Taxonomy" id="827"/>
    <lineage>
        <taxon>Bacteria</taxon>
        <taxon>Pseudomonadati</taxon>
        <taxon>Campylobacterota</taxon>
        <taxon>Epsilonproteobacteria</taxon>
        <taxon>Campylobacterales</taxon>
        <taxon>Campylobacteraceae</taxon>
        <taxon>Campylobacter</taxon>
    </lineage>
</organism>
<dbReference type="PROSITE" id="PS51709">
    <property type="entry name" value="G_TRME"/>
    <property type="match status" value="1"/>
</dbReference>
<dbReference type="SUPFAM" id="SSF52540">
    <property type="entry name" value="P-loop containing nucleoside triphosphate hydrolases"/>
    <property type="match status" value="1"/>
</dbReference>
<comment type="caution">
    <text evidence="9">The sequence shown here is derived from an EMBL/GenBank/DDBJ whole genome shotgun (WGS) entry which is preliminary data.</text>
</comment>
<dbReference type="GO" id="GO:0005525">
    <property type="term" value="F:GTP binding"/>
    <property type="evidence" value="ECO:0007669"/>
    <property type="project" value="UniProtKB-UniRule"/>
</dbReference>
<evidence type="ECO:0000313" key="9">
    <source>
        <dbReference type="EMBL" id="PKZ28863.1"/>
    </source>
</evidence>
<dbReference type="InterPro" id="IPR027266">
    <property type="entry name" value="TrmE/GcvT-like"/>
</dbReference>
<proteinExistence type="inferred from homology"/>
<comment type="similarity">
    <text evidence="1 6 7">Belongs to the TRAFAC class TrmE-Era-EngA-EngB-Septin-like GTPase superfamily. TrmE GTPase family.</text>
</comment>
<evidence type="ECO:0000313" key="10">
    <source>
        <dbReference type="Proteomes" id="UP000234639"/>
    </source>
</evidence>
<feature type="binding site" evidence="6">
    <location>
        <position position="21"/>
    </location>
    <ligand>
        <name>(6S)-5-formyl-5,6,7,8-tetrahydrofolate</name>
        <dbReference type="ChEBI" id="CHEBI:57457"/>
    </ligand>
</feature>
<comment type="subunit">
    <text evidence="6">Homodimer. Heterotetramer of two MnmE and two MnmG subunits.</text>
</comment>
<dbReference type="SUPFAM" id="SSF103025">
    <property type="entry name" value="Folate-binding domain"/>
    <property type="match status" value="1"/>
</dbReference>
<dbReference type="InterPro" id="IPR018948">
    <property type="entry name" value="GTP-bd_TrmE_N"/>
</dbReference>
<reference evidence="9 10" key="1">
    <citation type="submission" date="2017-12" db="EMBL/GenBank/DDBJ databases">
        <title>Phylogenetic diversity of female urinary microbiome.</title>
        <authorList>
            <person name="Thomas-White K."/>
            <person name="Wolfe A.J."/>
        </authorList>
    </citation>
    <scope>NUCLEOTIDE SEQUENCE [LARGE SCALE GENOMIC DNA]</scope>
    <source>
        <strain evidence="9 10">UMB0112</strain>
    </source>
</reference>
<feature type="binding site" evidence="6">
    <location>
        <position position="79"/>
    </location>
    <ligand>
        <name>(6S)-5-formyl-5,6,7,8-tetrahydrofolate</name>
        <dbReference type="ChEBI" id="CHEBI:57457"/>
    </ligand>
</feature>
<feature type="binding site" evidence="6">
    <location>
        <position position="249"/>
    </location>
    <ligand>
        <name>Mg(2+)</name>
        <dbReference type="ChEBI" id="CHEBI:18420"/>
    </ligand>
</feature>
<dbReference type="EC" id="3.6.-.-" evidence="6"/>
<dbReference type="NCBIfam" id="TIGR00231">
    <property type="entry name" value="small_GTP"/>
    <property type="match status" value="1"/>
</dbReference>
<feature type="binding site" evidence="6">
    <location>
        <begin position="224"/>
        <end position="229"/>
    </location>
    <ligand>
        <name>GTP</name>
        <dbReference type="ChEBI" id="CHEBI:37565"/>
    </ligand>
</feature>
<dbReference type="InterPro" id="IPR027368">
    <property type="entry name" value="MnmE_dom2"/>
</dbReference>
<keyword evidence="2 6" id="KW-0819">tRNA processing</keyword>
<dbReference type="Pfam" id="PF12631">
    <property type="entry name" value="MnmE_helical"/>
    <property type="match status" value="1"/>
</dbReference>